<dbReference type="EC" id="6.3.3.2" evidence="5"/>
<evidence type="ECO:0000256" key="3">
    <source>
        <dbReference type="ARBA" id="ARBA00022840"/>
    </source>
</evidence>
<dbReference type="Proteomes" id="UP000198741">
    <property type="component" value="Chromosome I"/>
</dbReference>
<keyword evidence="2 4" id="KW-0547">Nucleotide-binding</keyword>
<accession>A0A1H0IV74</accession>
<organism evidence="6 7">
    <name type="scientific">Nakamurella panacisegetis</name>
    <dbReference type="NCBI Taxonomy" id="1090615"/>
    <lineage>
        <taxon>Bacteria</taxon>
        <taxon>Bacillati</taxon>
        <taxon>Actinomycetota</taxon>
        <taxon>Actinomycetes</taxon>
        <taxon>Nakamurellales</taxon>
        <taxon>Nakamurellaceae</taxon>
        <taxon>Nakamurella</taxon>
    </lineage>
</organism>
<feature type="binding site" evidence="4">
    <location>
        <begin position="12"/>
        <end position="16"/>
    </location>
    <ligand>
        <name>ATP</name>
        <dbReference type="ChEBI" id="CHEBI:30616"/>
    </ligand>
</feature>
<dbReference type="RefSeq" id="WP_090474577.1">
    <property type="nucleotide sequence ID" value="NZ_LT629710.1"/>
</dbReference>
<keyword evidence="7" id="KW-1185">Reference proteome</keyword>
<dbReference type="PANTHER" id="PTHR23407">
    <property type="entry name" value="ATPASE INHIBITOR/5-FORMYLTETRAHYDROFOLATE CYCLO-LIGASE"/>
    <property type="match status" value="1"/>
</dbReference>
<dbReference type="GO" id="GO:0009396">
    <property type="term" value="P:folic acid-containing compound biosynthetic process"/>
    <property type="evidence" value="ECO:0007669"/>
    <property type="project" value="TreeGrafter"/>
</dbReference>
<keyword evidence="6" id="KW-0436">Ligase</keyword>
<dbReference type="PIRSF" id="PIRSF006806">
    <property type="entry name" value="FTHF_cligase"/>
    <property type="match status" value="1"/>
</dbReference>
<proteinExistence type="inferred from homology"/>
<dbReference type="SUPFAM" id="SSF100950">
    <property type="entry name" value="NagB/RpiA/CoA transferase-like"/>
    <property type="match status" value="1"/>
</dbReference>
<evidence type="ECO:0000256" key="4">
    <source>
        <dbReference type="PIRSR" id="PIRSR006806-1"/>
    </source>
</evidence>
<dbReference type="STRING" id="1090615.SAMN04515671_0665"/>
<dbReference type="EMBL" id="LT629710">
    <property type="protein sequence ID" value="SDO35305.1"/>
    <property type="molecule type" value="Genomic_DNA"/>
</dbReference>
<dbReference type="GO" id="GO:0046872">
    <property type="term" value="F:metal ion binding"/>
    <property type="evidence" value="ECO:0007669"/>
    <property type="project" value="UniProtKB-KW"/>
</dbReference>
<keyword evidence="3 4" id="KW-0067">ATP-binding</keyword>
<dbReference type="GO" id="GO:0035999">
    <property type="term" value="P:tetrahydrofolate interconversion"/>
    <property type="evidence" value="ECO:0007669"/>
    <property type="project" value="TreeGrafter"/>
</dbReference>
<reference evidence="6 7" key="1">
    <citation type="submission" date="2016-10" db="EMBL/GenBank/DDBJ databases">
        <authorList>
            <person name="de Groot N.N."/>
        </authorList>
    </citation>
    <scope>NUCLEOTIDE SEQUENCE [LARGE SCALE GENOMIC DNA]</scope>
    <source>
        <strain evidence="7">P4-7,KCTC 19426,CECT 7604</strain>
    </source>
</reference>
<feature type="binding site" evidence="4">
    <location>
        <begin position="137"/>
        <end position="145"/>
    </location>
    <ligand>
        <name>ATP</name>
        <dbReference type="ChEBI" id="CHEBI:30616"/>
    </ligand>
</feature>
<dbReference type="InterPro" id="IPR037171">
    <property type="entry name" value="NagB/RpiA_transferase-like"/>
</dbReference>
<dbReference type="InterPro" id="IPR002698">
    <property type="entry name" value="FTHF_cligase"/>
</dbReference>
<gene>
    <name evidence="6" type="ORF">SAMN04515671_0665</name>
</gene>
<dbReference type="PANTHER" id="PTHR23407:SF1">
    <property type="entry name" value="5-FORMYLTETRAHYDROFOLATE CYCLO-LIGASE"/>
    <property type="match status" value="1"/>
</dbReference>
<protein>
    <recommendedName>
        <fullName evidence="5">5-formyltetrahydrofolate cyclo-ligase</fullName>
        <ecNumber evidence="5">6.3.3.2</ecNumber>
    </recommendedName>
</protein>
<evidence type="ECO:0000313" key="7">
    <source>
        <dbReference type="Proteomes" id="UP000198741"/>
    </source>
</evidence>
<keyword evidence="5" id="KW-0460">Magnesium</keyword>
<name>A0A1H0IV74_9ACTN</name>
<sequence length="196" mass="20490">MTQDPASVAAGKSALRRPLLAARARRAPEDRAAAAAANTAHLLTALRGARIVCAYLPLPTEPLEAALLDLLVERGVSVLVPVVRADAPLDWCRHPAPTGPGAFGIAEPAGPRLGPTAVAGADAVLVPALAVDRAGRRLGRGGGHYDRTLALLRDVRPELVGVLFDGELLEHVPADRHDIAVTSVVTPAGGWHRLRR</sequence>
<dbReference type="AlphaFoldDB" id="A0A1H0IV74"/>
<dbReference type="GO" id="GO:0030272">
    <property type="term" value="F:5-formyltetrahydrofolate cyclo-ligase activity"/>
    <property type="evidence" value="ECO:0007669"/>
    <property type="project" value="UniProtKB-EC"/>
</dbReference>
<dbReference type="OrthoDB" id="3242798at2"/>
<feature type="binding site" evidence="4">
    <location>
        <position position="56"/>
    </location>
    <ligand>
        <name>substrate</name>
    </ligand>
</feature>
<evidence type="ECO:0000256" key="5">
    <source>
        <dbReference type="RuleBase" id="RU361279"/>
    </source>
</evidence>
<dbReference type="Pfam" id="PF01812">
    <property type="entry name" value="5-FTHF_cyc-lig"/>
    <property type="match status" value="1"/>
</dbReference>
<dbReference type="InterPro" id="IPR024185">
    <property type="entry name" value="FTHF_cligase-like_sf"/>
</dbReference>
<dbReference type="GO" id="GO:0005524">
    <property type="term" value="F:ATP binding"/>
    <property type="evidence" value="ECO:0007669"/>
    <property type="project" value="UniProtKB-KW"/>
</dbReference>
<comment type="cofactor">
    <cofactor evidence="5">
        <name>Mg(2+)</name>
        <dbReference type="ChEBI" id="CHEBI:18420"/>
    </cofactor>
</comment>
<dbReference type="Gene3D" id="3.40.50.10420">
    <property type="entry name" value="NagB/RpiA/CoA transferase-like"/>
    <property type="match status" value="1"/>
</dbReference>
<comment type="similarity">
    <text evidence="1 5">Belongs to the 5-formyltetrahydrofolate cyclo-ligase family.</text>
</comment>
<evidence type="ECO:0000256" key="2">
    <source>
        <dbReference type="ARBA" id="ARBA00022741"/>
    </source>
</evidence>
<feature type="binding site" evidence="4">
    <location>
        <position position="61"/>
    </location>
    <ligand>
        <name>substrate</name>
    </ligand>
</feature>
<evidence type="ECO:0000256" key="1">
    <source>
        <dbReference type="ARBA" id="ARBA00010638"/>
    </source>
</evidence>
<comment type="catalytic activity">
    <reaction evidence="5">
        <text>(6S)-5-formyl-5,6,7,8-tetrahydrofolate + ATP = (6R)-5,10-methenyltetrahydrofolate + ADP + phosphate</text>
        <dbReference type="Rhea" id="RHEA:10488"/>
        <dbReference type="ChEBI" id="CHEBI:30616"/>
        <dbReference type="ChEBI" id="CHEBI:43474"/>
        <dbReference type="ChEBI" id="CHEBI:57455"/>
        <dbReference type="ChEBI" id="CHEBI:57457"/>
        <dbReference type="ChEBI" id="CHEBI:456216"/>
        <dbReference type="EC" id="6.3.3.2"/>
    </reaction>
</comment>
<dbReference type="NCBIfam" id="TIGR02727">
    <property type="entry name" value="MTHFS_bact"/>
    <property type="match status" value="1"/>
</dbReference>
<keyword evidence="5" id="KW-0479">Metal-binding</keyword>
<evidence type="ECO:0000313" key="6">
    <source>
        <dbReference type="EMBL" id="SDO35305.1"/>
    </source>
</evidence>